<dbReference type="SUPFAM" id="SSF46894">
    <property type="entry name" value="C-terminal effector domain of the bipartite response regulators"/>
    <property type="match status" value="1"/>
</dbReference>
<dbReference type="RefSeq" id="WP_229913681.1">
    <property type="nucleotide sequence ID" value="NZ_BNAT01000004.1"/>
</dbReference>
<evidence type="ECO:0000256" key="3">
    <source>
        <dbReference type="ARBA" id="ARBA00023163"/>
    </source>
</evidence>
<dbReference type="SMART" id="SM00421">
    <property type="entry name" value="HTH_LUXR"/>
    <property type="match status" value="1"/>
</dbReference>
<dbReference type="PRINTS" id="PR00038">
    <property type="entry name" value="HTHLUXR"/>
</dbReference>
<keyword evidence="6" id="KW-1185">Reference proteome</keyword>
<evidence type="ECO:0000256" key="2">
    <source>
        <dbReference type="ARBA" id="ARBA00023125"/>
    </source>
</evidence>
<reference evidence="5" key="1">
    <citation type="journal article" date="2014" name="Int. J. Syst. Evol. Microbiol.">
        <title>Complete genome sequence of Corynebacterium casei LMG S-19264T (=DSM 44701T), isolated from a smear-ripened cheese.</title>
        <authorList>
            <consortium name="US DOE Joint Genome Institute (JGI-PGF)"/>
            <person name="Walter F."/>
            <person name="Albersmeier A."/>
            <person name="Kalinowski J."/>
            <person name="Ruckert C."/>
        </authorList>
    </citation>
    <scope>NUCLEOTIDE SEQUENCE</scope>
    <source>
        <strain evidence="5">CGMCC 4.7403</strain>
    </source>
</reference>
<name>A0A919GJ22_9ACTN</name>
<proteinExistence type="predicted"/>
<protein>
    <recommendedName>
        <fullName evidence="4">HTH luxR-type domain-containing protein</fullName>
    </recommendedName>
</protein>
<dbReference type="InterPro" id="IPR036388">
    <property type="entry name" value="WH-like_DNA-bd_sf"/>
</dbReference>
<dbReference type="PANTHER" id="PTHR44688:SF16">
    <property type="entry name" value="DNA-BINDING TRANSCRIPTIONAL ACTIVATOR DEVR_DOSR"/>
    <property type="match status" value="1"/>
</dbReference>
<feature type="domain" description="HTH luxR-type" evidence="4">
    <location>
        <begin position="201"/>
        <end position="268"/>
    </location>
</feature>
<organism evidence="5 6">
    <name type="scientific">Streptomyces capitiformicae</name>
    <dbReference type="NCBI Taxonomy" id="2014920"/>
    <lineage>
        <taxon>Bacteria</taxon>
        <taxon>Bacillati</taxon>
        <taxon>Actinomycetota</taxon>
        <taxon>Actinomycetes</taxon>
        <taxon>Kitasatosporales</taxon>
        <taxon>Streptomycetaceae</taxon>
        <taxon>Streptomyces</taxon>
    </lineage>
</organism>
<dbReference type="PANTHER" id="PTHR44688">
    <property type="entry name" value="DNA-BINDING TRANSCRIPTIONAL ACTIVATOR DEVR_DOSR"/>
    <property type="match status" value="1"/>
</dbReference>
<dbReference type="GO" id="GO:0006355">
    <property type="term" value="P:regulation of DNA-templated transcription"/>
    <property type="evidence" value="ECO:0007669"/>
    <property type="project" value="InterPro"/>
</dbReference>
<accession>A0A919GJ22</accession>
<dbReference type="Gene3D" id="1.10.10.10">
    <property type="entry name" value="Winged helix-like DNA-binding domain superfamily/Winged helix DNA-binding domain"/>
    <property type="match status" value="1"/>
</dbReference>
<keyword evidence="3" id="KW-0804">Transcription</keyword>
<gene>
    <name evidence="5" type="ORF">GCM10017771_16370</name>
</gene>
<comment type="caution">
    <text evidence="5">The sequence shown here is derived from an EMBL/GenBank/DDBJ whole genome shotgun (WGS) entry which is preliminary data.</text>
</comment>
<dbReference type="CDD" id="cd06170">
    <property type="entry name" value="LuxR_C_like"/>
    <property type="match status" value="1"/>
</dbReference>
<keyword evidence="2" id="KW-0238">DNA-binding</keyword>
<evidence type="ECO:0000313" key="5">
    <source>
        <dbReference type="EMBL" id="GHH85034.1"/>
    </source>
</evidence>
<dbReference type="InterPro" id="IPR016032">
    <property type="entry name" value="Sig_transdc_resp-reg_C-effctor"/>
</dbReference>
<dbReference type="Pfam" id="PF00196">
    <property type="entry name" value="GerE"/>
    <property type="match status" value="1"/>
</dbReference>
<evidence type="ECO:0000259" key="4">
    <source>
        <dbReference type="PROSITE" id="PS50043"/>
    </source>
</evidence>
<keyword evidence="1" id="KW-0805">Transcription regulation</keyword>
<dbReference type="PROSITE" id="PS50043">
    <property type="entry name" value="HTH_LUXR_2"/>
    <property type="match status" value="1"/>
</dbReference>
<dbReference type="GO" id="GO:0003677">
    <property type="term" value="F:DNA binding"/>
    <property type="evidence" value="ECO:0007669"/>
    <property type="project" value="UniProtKB-KW"/>
</dbReference>
<reference evidence="5" key="2">
    <citation type="submission" date="2020-09" db="EMBL/GenBank/DDBJ databases">
        <authorList>
            <person name="Sun Q."/>
            <person name="Zhou Y."/>
        </authorList>
    </citation>
    <scope>NUCLEOTIDE SEQUENCE</scope>
    <source>
        <strain evidence="5">CGMCC 4.7403</strain>
    </source>
</reference>
<evidence type="ECO:0000313" key="6">
    <source>
        <dbReference type="Proteomes" id="UP000603227"/>
    </source>
</evidence>
<dbReference type="InterPro" id="IPR000792">
    <property type="entry name" value="Tscrpt_reg_LuxR_C"/>
</dbReference>
<dbReference type="EMBL" id="BNAT01000004">
    <property type="protein sequence ID" value="GHH85034.1"/>
    <property type="molecule type" value="Genomic_DNA"/>
</dbReference>
<sequence>MLHVLDSALAGQRAGALWGYADTSVWGWAQGLCSLLREEHDRALAEFTEANRVMRALPSTRGVGGFLGPYLLLRTVRGAAGWADVEGPAADRLTEVHWDRPFVGWSRAVLLGREGRAAEAAKTAEEALVGTDTIPLAAHLCLRLGAQAALVDSWGRPLEWLRACERFFHDRGTTRVSAACRALLRDAGSPVPRRREGHDTIPADLRRAGVTPREYEVLRLLGARLGNQEIAEHLFLSPRTVEKHLASLRNRTGQADRAALIALARRYAADR</sequence>
<evidence type="ECO:0000256" key="1">
    <source>
        <dbReference type="ARBA" id="ARBA00023015"/>
    </source>
</evidence>
<dbReference type="Proteomes" id="UP000603227">
    <property type="component" value="Unassembled WGS sequence"/>
</dbReference>
<dbReference type="AlphaFoldDB" id="A0A919GJ22"/>